<evidence type="ECO:0000313" key="2">
    <source>
        <dbReference type="Proteomes" id="UP000093695"/>
    </source>
</evidence>
<dbReference type="Proteomes" id="UP000093695">
    <property type="component" value="Chromosome"/>
</dbReference>
<accession>A0A193CDF6</accession>
<proteinExistence type="predicted"/>
<sequence>MMDQKNFRRACYEAARRTDGHVTEFRSSNYSPNFDQGYLAYRHRTVAVLWTRDWSANATWHGIGIASTPVEFGSLRFVDEPGLLAVLKELLPVCRIFTCAELHGPLDLAAWPWVDEDDVRYWRPENLGEALFNFWD</sequence>
<gene>
    <name evidence="1" type="ORF">SD37_41300</name>
</gene>
<dbReference type="KEGG" id="aori:SD37_41300"/>
<evidence type="ECO:0000313" key="1">
    <source>
        <dbReference type="EMBL" id="ANN22388.1"/>
    </source>
</evidence>
<reference evidence="1 2" key="1">
    <citation type="journal article" date="2015" name="Genome Announc.">
        <title>Draft Genome Sequence of Norvancomycin-Producing Strain Amycolatopsis orientalis CPCC200066.</title>
        <authorList>
            <person name="Lei X."/>
            <person name="Yuan F."/>
            <person name="Shi Y."/>
            <person name="Li X."/>
            <person name="Wang L."/>
            <person name="Hong B."/>
        </authorList>
    </citation>
    <scope>NUCLEOTIDE SEQUENCE [LARGE SCALE GENOMIC DNA]</scope>
    <source>
        <strain evidence="1 2">B-37</strain>
    </source>
</reference>
<dbReference type="STRING" id="31958.SD37_41300"/>
<protein>
    <submittedName>
        <fullName evidence="1">Uncharacterized protein</fullName>
    </submittedName>
</protein>
<dbReference type="AlphaFoldDB" id="A0A193CDF6"/>
<organism evidence="1 2">
    <name type="scientific">Amycolatopsis orientalis</name>
    <name type="common">Nocardia orientalis</name>
    <dbReference type="NCBI Taxonomy" id="31958"/>
    <lineage>
        <taxon>Bacteria</taxon>
        <taxon>Bacillati</taxon>
        <taxon>Actinomycetota</taxon>
        <taxon>Actinomycetes</taxon>
        <taxon>Pseudonocardiales</taxon>
        <taxon>Pseudonocardiaceae</taxon>
        <taxon>Amycolatopsis</taxon>
    </lineage>
</organism>
<keyword evidence="2" id="KW-1185">Reference proteome</keyword>
<dbReference type="EMBL" id="CP016174">
    <property type="protein sequence ID" value="ANN22388.1"/>
    <property type="molecule type" value="Genomic_DNA"/>
</dbReference>
<name>A0A193CDF6_AMYOR</name>